<comment type="caution">
    <text evidence="3">The sequence shown here is derived from an EMBL/GenBank/DDBJ whole genome shotgun (WGS) entry which is preliminary data.</text>
</comment>
<evidence type="ECO:0000256" key="1">
    <source>
        <dbReference type="SAM" id="MobiDB-lite"/>
    </source>
</evidence>
<protein>
    <submittedName>
        <fullName evidence="3">(spotted green pufferfish) hypothetical protein</fullName>
    </submittedName>
</protein>
<evidence type="ECO:0000313" key="3">
    <source>
        <dbReference type="EMBL" id="CAF92344.1"/>
    </source>
</evidence>
<dbReference type="SUPFAM" id="SSF111418">
    <property type="entry name" value="Hormone receptor domain"/>
    <property type="match status" value="1"/>
</dbReference>
<feature type="region of interest" description="Disordered" evidence="1">
    <location>
        <begin position="1"/>
        <end position="66"/>
    </location>
</feature>
<dbReference type="Pfam" id="PF02793">
    <property type="entry name" value="HRM"/>
    <property type="match status" value="1"/>
</dbReference>
<dbReference type="Gene3D" id="4.10.1240.10">
    <property type="entry name" value="GPCR, family 2, extracellular hormone receptor domain"/>
    <property type="match status" value="1"/>
</dbReference>
<feature type="non-terminal residue" evidence="3">
    <location>
        <position position="1"/>
    </location>
</feature>
<accession>Q4T438</accession>
<feature type="domain" description="G-protein coupled receptors family 2 profile 1" evidence="2">
    <location>
        <begin position="68"/>
        <end position="96"/>
    </location>
</feature>
<organism evidence="3">
    <name type="scientific">Tetraodon nigroviridis</name>
    <name type="common">Spotted green pufferfish</name>
    <name type="synonym">Chelonodon nigroviridis</name>
    <dbReference type="NCBI Taxonomy" id="99883"/>
    <lineage>
        <taxon>Eukaryota</taxon>
        <taxon>Metazoa</taxon>
        <taxon>Chordata</taxon>
        <taxon>Craniata</taxon>
        <taxon>Vertebrata</taxon>
        <taxon>Euteleostomi</taxon>
        <taxon>Actinopterygii</taxon>
        <taxon>Neopterygii</taxon>
        <taxon>Teleostei</taxon>
        <taxon>Neoteleostei</taxon>
        <taxon>Acanthomorphata</taxon>
        <taxon>Eupercaria</taxon>
        <taxon>Tetraodontiformes</taxon>
        <taxon>Tetradontoidea</taxon>
        <taxon>Tetraodontidae</taxon>
        <taxon>Tetraodon</taxon>
    </lineage>
</organism>
<reference evidence="3" key="1">
    <citation type="journal article" date="2004" name="Nature">
        <title>Genome duplication in the teleost fish Tetraodon nigroviridis reveals the early vertebrate proto-karyotype.</title>
        <authorList>
            <person name="Jaillon O."/>
            <person name="Aury J.-M."/>
            <person name="Brunet F."/>
            <person name="Petit J.-L."/>
            <person name="Stange-Thomann N."/>
            <person name="Mauceli E."/>
            <person name="Bouneau L."/>
            <person name="Fischer C."/>
            <person name="Ozouf-Costaz C."/>
            <person name="Bernot A."/>
            <person name="Nicaud S."/>
            <person name="Jaffe D."/>
            <person name="Fisher S."/>
            <person name="Lutfalla G."/>
            <person name="Dossat C."/>
            <person name="Segurens B."/>
            <person name="Dasilva C."/>
            <person name="Salanoubat M."/>
            <person name="Levy M."/>
            <person name="Boudet N."/>
            <person name="Castellano S."/>
            <person name="Anthouard V."/>
            <person name="Jubin C."/>
            <person name="Castelli V."/>
            <person name="Katinka M."/>
            <person name="Vacherie B."/>
            <person name="Biemont C."/>
            <person name="Skalli Z."/>
            <person name="Cattolico L."/>
            <person name="Poulain J."/>
            <person name="De Berardinis V."/>
            <person name="Cruaud C."/>
            <person name="Duprat S."/>
            <person name="Brottier P."/>
            <person name="Coutanceau J.-P."/>
            <person name="Gouzy J."/>
            <person name="Parra G."/>
            <person name="Lardier G."/>
            <person name="Chapple C."/>
            <person name="McKernan K.J."/>
            <person name="McEwan P."/>
            <person name="Bosak S."/>
            <person name="Kellis M."/>
            <person name="Volff J.-N."/>
            <person name="Guigo R."/>
            <person name="Zody M.C."/>
            <person name="Mesirov J."/>
            <person name="Lindblad-Toh K."/>
            <person name="Birren B."/>
            <person name="Nusbaum C."/>
            <person name="Kahn D."/>
            <person name="Robinson-Rechavi M."/>
            <person name="Laudet V."/>
            <person name="Schachter V."/>
            <person name="Quetier F."/>
            <person name="Saurin W."/>
            <person name="Scarpelli C."/>
            <person name="Wincker P."/>
            <person name="Lander E.S."/>
            <person name="Weissenbach J."/>
            <person name="Roest Crollius H."/>
        </authorList>
    </citation>
    <scope>NUCLEOTIDE SEQUENCE [LARGE SCALE GENOMIC DNA]</scope>
</reference>
<dbReference type="GO" id="GO:0016020">
    <property type="term" value="C:membrane"/>
    <property type="evidence" value="ECO:0007669"/>
    <property type="project" value="InterPro"/>
</dbReference>
<dbReference type="InterPro" id="IPR036445">
    <property type="entry name" value="GPCR_2_extracell_dom_sf"/>
</dbReference>
<feature type="compositionally biased region" description="Low complexity" evidence="1">
    <location>
        <begin position="1"/>
        <end position="11"/>
    </location>
</feature>
<dbReference type="GO" id="GO:0004930">
    <property type="term" value="F:G protein-coupled receptor activity"/>
    <property type="evidence" value="ECO:0007669"/>
    <property type="project" value="InterPro"/>
</dbReference>
<evidence type="ECO:0000259" key="2">
    <source>
        <dbReference type="Pfam" id="PF02793"/>
    </source>
</evidence>
<feature type="compositionally biased region" description="Polar residues" evidence="1">
    <location>
        <begin position="17"/>
        <end position="35"/>
    </location>
</feature>
<gene>
    <name evidence="3" type="ORF">GSTENG00007505001</name>
</gene>
<proteinExistence type="predicted"/>
<feature type="non-terminal residue" evidence="3">
    <location>
        <position position="99"/>
    </location>
</feature>
<sequence>GPQTTTQVTTTLPARPFTSSASPTTARPLASTSRPVGSINKHPDLRPITATVPVTRRPHYPPHSLEPHFCETKLVRGVQWPSTQRGETVERPCPKGSLG</sequence>
<dbReference type="KEGG" id="tng:GSTEN00007505G001"/>
<dbReference type="OrthoDB" id="1100386at2759"/>
<dbReference type="AlphaFoldDB" id="Q4T438"/>
<dbReference type="EMBL" id="CAAE01009834">
    <property type="protein sequence ID" value="CAF92344.1"/>
    <property type="molecule type" value="Genomic_DNA"/>
</dbReference>
<name>Q4T438_TETNG</name>
<dbReference type="InterPro" id="IPR001879">
    <property type="entry name" value="GPCR_2_extracellular_dom"/>
</dbReference>
<reference evidence="3" key="2">
    <citation type="submission" date="2004-02" db="EMBL/GenBank/DDBJ databases">
        <authorList>
            <consortium name="Genoscope"/>
            <consortium name="Whitehead Institute Centre for Genome Research"/>
        </authorList>
    </citation>
    <scope>NUCLEOTIDE SEQUENCE</scope>
</reference>